<dbReference type="SUPFAM" id="SSF56235">
    <property type="entry name" value="N-terminal nucleophile aminohydrolases (Ntn hydrolases)"/>
    <property type="match status" value="1"/>
</dbReference>
<feature type="domain" description="Glutamine amidotransferase type-2" evidence="2">
    <location>
        <begin position="2"/>
        <end position="264"/>
    </location>
</feature>
<gene>
    <name evidence="3" type="ORF">EYW49_16815</name>
</gene>
<sequence>MCRLLAYTGRPILLEDLVCRPDHSLIHQALAAQEARTVTNGDGFGIGWYGERPIPGCYRETLPAWSDENLRSICAQVRSGLFFAHVRATTEAAVARVNCHPFVHDRFMFMHNGQIGGHRQIRRKVEALIPDELYSARAGSTDSESIFLAALGQGLETDPVGAIARALRLVLELQKEAGITEAFRFAACFTDGDRLWAFRWSSDREMPTLYLRGRDEGTVVVSEPIDGCGGGDWSEVPRCGWVSIPRDGSPTYGSLDRAICDCRD</sequence>
<dbReference type="PANTHER" id="PTHR43187:SF1">
    <property type="entry name" value="GLUTAMINE AMIDOTRANSFERASE DUG3-RELATED"/>
    <property type="match status" value="1"/>
</dbReference>
<keyword evidence="4" id="KW-1185">Reference proteome</keyword>
<dbReference type="InterPro" id="IPR029055">
    <property type="entry name" value="Ntn_hydrolases_N"/>
</dbReference>
<keyword evidence="1 3" id="KW-0315">Glutamine amidotransferase</keyword>
<dbReference type="InterPro" id="IPR052373">
    <property type="entry name" value="Gamma-glu_amide_hydrolase"/>
</dbReference>
<keyword evidence="3" id="KW-0808">Transferase</keyword>
<dbReference type="PROSITE" id="PS51278">
    <property type="entry name" value="GATASE_TYPE_2"/>
    <property type="match status" value="1"/>
</dbReference>
<evidence type="ECO:0000256" key="1">
    <source>
        <dbReference type="ARBA" id="ARBA00022962"/>
    </source>
</evidence>
<evidence type="ECO:0000313" key="4">
    <source>
        <dbReference type="Proteomes" id="UP000292781"/>
    </source>
</evidence>
<dbReference type="InterPro" id="IPR026869">
    <property type="entry name" value="EgtC-like"/>
</dbReference>
<dbReference type="PANTHER" id="PTHR43187">
    <property type="entry name" value="GLUTAMINE AMIDOTRANSFERASE DUG3-RELATED"/>
    <property type="match status" value="1"/>
</dbReference>
<evidence type="ECO:0000313" key="3">
    <source>
        <dbReference type="EMBL" id="TBW35110.1"/>
    </source>
</evidence>
<dbReference type="InterPro" id="IPR017932">
    <property type="entry name" value="GATase_2_dom"/>
</dbReference>
<dbReference type="EMBL" id="SJFN01000028">
    <property type="protein sequence ID" value="TBW35110.1"/>
    <property type="molecule type" value="Genomic_DNA"/>
</dbReference>
<comment type="caution">
    <text evidence="3">The sequence shown here is derived from an EMBL/GenBank/DDBJ whole genome shotgun (WGS) entry which is preliminary data.</text>
</comment>
<reference evidence="3 4" key="1">
    <citation type="submission" date="2019-02" db="EMBL/GenBank/DDBJ databases">
        <title>Siculibacillus lacustris gen. nov., sp. nov., a new rosette-forming bacterium isolated from a freshwater crater lake (Lake St. Ana, Romania).</title>
        <authorList>
            <person name="Felfoldi T."/>
            <person name="Marton Z."/>
            <person name="Szabo A."/>
            <person name="Mentes A."/>
            <person name="Boka K."/>
            <person name="Marialigeti K."/>
            <person name="Mathe I."/>
            <person name="Koncz M."/>
            <person name="Schumann P."/>
            <person name="Toth E."/>
        </authorList>
    </citation>
    <scope>NUCLEOTIDE SEQUENCE [LARGE SCALE GENOMIC DNA]</scope>
    <source>
        <strain evidence="3 4">SA-279</strain>
    </source>
</reference>
<accession>A0A4Q9VJS8</accession>
<dbReference type="RefSeq" id="WP_131310789.1">
    <property type="nucleotide sequence ID" value="NZ_SJFN01000028.1"/>
</dbReference>
<dbReference type="GO" id="GO:0016740">
    <property type="term" value="F:transferase activity"/>
    <property type="evidence" value="ECO:0007669"/>
    <property type="project" value="UniProtKB-KW"/>
</dbReference>
<evidence type="ECO:0000259" key="2">
    <source>
        <dbReference type="PROSITE" id="PS51278"/>
    </source>
</evidence>
<dbReference type="Pfam" id="PF13230">
    <property type="entry name" value="GATase_4"/>
    <property type="match status" value="1"/>
</dbReference>
<dbReference type="CDD" id="cd01908">
    <property type="entry name" value="YafJ"/>
    <property type="match status" value="1"/>
</dbReference>
<organism evidence="3 4">
    <name type="scientific">Siculibacillus lacustris</name>
    <dbReference type="NCBI Taxonomy" id="1549641"/>
    <lineage>
        <taxon>Bacteria</taxon>
        <taxon>Pseudomonadati</taxon>
        <taxon>Pseudomonadota</taxon>
        <taxon>Alphaproteobacteria</taxon>
        <taxon>Hyphomicrobiales</taxon>
        <taxon>Ancalomicrobiaceae</taxon>
        <taxon>Siculibacillus</taxon>
    </lineage>
</organism>
<dbReference type="OrthoDB" id="9804310at2"/>
<dbReference type="AlphaFoldDB" id="A0A4Q9VJS8"/>
<dbReference type="Proteomes" id="UP000292781">
    <property type="component" value="Unassembled WGS sequence"/>
</dbReference>
<proteinExistence type="predicted"/>
<name>A0A4Q9VJS8_9HYPH</name>
<dbReference type="Gene3D" id="3.60.20.10">
    <property type="entry name" value="Glutamine Phosphoribosylpyrophosphate, subunit 1, domain 1"/>
    <property type="match status" value="1"/>
</dbReference>
<protein>
    <submittedName>
        <fullName evidence="3">Class II glutamine amidotransferase</fullName>
    </submittedName>
</protein>